<accession>A0A162KLV3</accession>
<evidence type="ECO:0000313" key="8">
    <source>
        <dbReference type="Proteomes" id="UP000077407"/>
    </source>
</evidence>
<organism evidence="7 8">
    <name type="scientific">Clostridium ljungdahlii</name>
    <dbReference type="NCBI Taxonomy" id="1538"/>
    <lineage>
        <taxon>Bacteria</taxon>
        <taxon>Bacillati</taxon>
        <taxon>Bacillota</taxon>
        <taxon>Clostridia</taxon>
        <taxon>Eubacteriales</taxon>
        <taxon>Clostridiaceae</taxon>
        <taxon>Clostridium</taxon>
    </lineage>
</organism>
<comment type="subunit">
    <text evidence="2">Homodimer.</text>
</comment>
<dbReference type="GO" id="GO:0045892">
    <property type="term" value="P:negative regulation of DNA-templated transcription"/>
    <property type="evidence" value="ECO:0007669"/>
    <property type="project" value="UniProtKB-ARBA"/>
</dbReference>
<dbReference type="OrthoDB" id="9811244at2"/>
<dbReference type="GO" id="GO:0046872">
    <property type="term" value="F:metal ion binding"/>
    <property type="evidence" value="ECO:0007669"/>
    <property type="project" value="UniProtKB-KW"/>
</dbReference>
<name>A0A162KLV3_9CLOT</name>
<dbReference type="Gene3D" id="1.20.58.1000">
    <property type="entry name" value="Metal-sensitive repressor, helix protomer"/>
    <property type="match status" value="1"/>
</dbReference>
<reference evidence="7 8" key="1">
    <citation type="journal article" date="2015" name="Biotechnol. Bioeng.">
        <title>Genome sequence and phenotypic characterization of Caulobacter segnis.</title>
        <authorList>
            <person name="Patel S."/>
            <person name="Fletcher B."/>
            <person name="Scott D.C."/>
            <person name="Ely B."/>
        </authorList>
    </citation>
    <scope>NUCLEOTIDE SEQUENCE [LARGE SCALE GENOMIC DNA]</scope>
    <source>
        <strain evidence="7 8">ERI-2</strain>
    </source>
</reference>
<comment type="subcellular location">
    <subcellularLocation>
        <location evidence="1">Cytoplasm</location>
    </subcellularLocation>
</comment>
<keyword evidence="3" id="KW-0963">Cytoplasm</keyword>
<dbReference type="GO" id="GO:0003677">
    <property type="term" value="F:DNA binding"/>
    <property type="evidence" value="ECO:0007669"/>
    <property type="project" value="InterPro"/>
</dbReference>
<dbReference type="PANTHER" id="PTHR33677">
    <property type="entry name" value="TRANSCRIPTIONAL REPRESSOR FRMR-RELATED"/>
    <property type="match status" value="1"/>
</dbReference>
<keyword evidence="4" id="KW-0479">Metal-binding</keyword>
<evidence type="ECO:0000256" key="2">
    <source>
        <dbReference type="ARBA" id="ARBA00011738"/>
    </source>
</evidence>
<dbReference type="InterPro" id="IPR003735">
    <property type="entry name" value="Metal_Tscrpt_repr"/>
</dbReference>
<evidence type="ECO:0000256" key="6">
    <source>
        <dbReference type="ARBA" id="ARBA00041544"/>
    </source>
</evidence>
<dbReference type="GO" id="GO:0005737">
    <property type="term" value="C:cytoplasm"/>
    <property type="evidence" value="ECO:0007669"/>
    <property type="project" value="UniProtKB-SubCell"/>
</dbReference>
<evidence type="ECO:0000256" key="1">
    <source>
        <dbReference type="ARBA" id="ARBA00004496"/>
    </source>
</evidence>
<gene>
    <name evidence="7" type="primary">csoR_2</name>
    <name evidence="7" type="ORF">WY13_03151</name>
</gene>
<evidence type="ECO:0000313" key="7">
    <source>
        <dbReference type="EMBL" id="OAA84022.1"/>
    </source>
</evidence>
<comment type="caution">
    <text evidence="7">The sequence shown here is derived from an EMBL/GenBank/DDBJ whole genome shotgun (WGS) entry which is preliminary data.</text>
</comment>
<dbReference type="RefSeq" id="WP_063556466.1">
    <property type="nucleotide sequence ID" value="NZ_LITT01000046.1"/>
</dbReference>
<sequence length="88" mass="9857">MNEEKKKAIQALKTSKGQIEGIIKMIEEGRYCIDISNQMVAAQSLLKKANLLILKQHLNNCVKDAFINDSGDEKVDEIIGLLSKLLKE</sequence>
<dbReference type="AlphaFoldDB" id="A0A162KLV3"/>
<protein>
    <recommendedName>
        <fullName evidence="5">Copper-sensing transcriptional repressor CsoR</fullName>
    </recommendedName>
    <alternativeName>
        <fullName evidence="6">Copper-sensitive operon repressor</fullName>
    </alternativeName>
</protein>
<dbReference type="PATRIC" id="fig|1538.10.peg.3176"/>
<proteinExistence type="predicted"/>
<evidence type="ECO:0000256" key="4">
    <source>
        <dbReference type="ARBA" id="ARBA00022723"/>
    </source>
</evidence>
<evidence type="ECO:0000256" key="5">
    <source>
        <dbReference type="ARBA" id="ARBA00039938"/>
    </source>
</evidence>
<dbReference type="CDD" id="cd10159">
    <property type="entry name" value="CsoR-like_DUF156_2"/>
    <property type="match status" value="1"/>
</dbReference>
<dbReference type="PANTHER" id="PTHR33677:SF4">
    <property type="entry name" value="COPPER-SENSING TRANSCRIPTIONAL REPRESSOR CSOR"/>
    <property type="match status" value="1"/>
</dbReference>
<dbReference type="Pfam" id="PF02583">
    <property type="entry name" value="Trns_repr_metal"/>
    <property type="match status" value="1"/>
</dbReference>
<dbReference type="Proteomes" id="UP000077407">
    <property type="component" value="Unassembled WGS sequence"/>
</dbReference>
<evidence type="ECO:0000256" key="3">
    <source>
        <dbReference type="ARBA" id="ARBA00022490"/>
    </source>
</evidence>
<dbReference type="InterPro" id="IPR038390">
    <property type="entry name" value="Metal_Tscrpt_repr_sf"/>
</dbReference>
<dbReference type="EMBL" id="LITT01000046">
    <property type="protein sequence ID" value="OAA84022.1"/>
    <property type="molecule type" value="Genomic_DNA"/>
</dbReference>